<evidence type="ECO:0000256" key="1">
    <source>
        <dbReference type="ARBA" id="ARBA00001964"/>
    </source>
</evidence>
<dbReference type="EMBL" id="PKGY01000003">
    <property type="protein sequence ID" value="PKZ21639.1"/>
    <property type="molecule type" value="Genomic_DNA"/>
</dbReference>
<keyword evidence="5 10" id="KW-0560">Oxidoreductase</keyword>
<evidence type="ECO:0000256" key="5">
    <source>
        <dbReference type="ARBA" id="ARBA00023002"/>
    </source>
</evidence>
<evidence type="ECO:0000259" key="11">
    <source>
        <dbReference type="Pfam" id="PF00676"/>
    </source>
</evidence>
<dbReference type="EMBL" id="CP014160">
    <property type="protein sequence ID" value="AMB93631.1"/>
    <property type="molecule type" value="Genomic_DNA"/>
</dbReference>
<dbReference type="Pfam" id="PF00676">
    <property type="entry name" value="E1_dh"/>
    <property type="match status" value="1"/>
</dbReference>
<dbReference type="GO" id="GO:0004739">
    <property type="term" value="F:pyruvate dehydrogenase (acetyl-transferring) activity"/>
    <property type="evidence" value="ECO:0007669"/>
    <property type="project" value="UniProtKB-UniRule"/>
</dbReference>
<reference evidence="14" key="2">
    <citation type="submission" date="2016-01" db="EMBL/GenBank/DDBJ databases">
        <title>Six Aerococcus type strain genome sequencing and assembly using PacBio and Illumina Hiseq.</title>
        <authorList>
            <person name="Carkaci D."/>
            <person name="Dargis R."/>
            <person name="Nielsen X.C."/>
            <person name="Skovgaard O."/>
            <person name="Fuursted K."/>
            <person name="Christensen J.J."/>
        </authorList>
    </citation>
    <scope>NUCLEOTIDE SEQUENCE [LARGE SCALE GENOMIC DNA]</scope>
    <source>
        <strain evidence="14">CCUG43001</strain>
    </source>
</reference>
<dbReference type="SUPFAM" id="SSF52518">
    <property type="entry name" value="Thiamin diphosphate-binding fold (THDP-binding)"/>
    <property type="match status" value="1"/>
</dbReference>
<comment type="catalytic activity">
    <reaction evidence="9 10">
        <text>N(6)-[(R)-lipoyl]-L-lysyl-[protein] + pyruvate + H(+) = N(6)-[(R)-S(8)-acetyldihydrolipoyl]-L-lysyl-[protein] + CO2</text>
        <dbReference type="Rhea" id="RHEA:19189"/>
        <dbReference type="Rhea" id="RHEA-COMP:10474"/>
        <dbReference type="Rhea" id="RHEA-COMP:10478"/>
        <dbReference type="ChEBI" id="CHEBI:15361"/>
        <dbReference type="ChEBI" id="CHEBI:15378"/>
        <dbReference type="ChEBI" id="CHEBI:16526"/>
        <dbReference type="ChEBI" id="CHEBI:83099"/>
        <dbReference type="ChEBI" id="CHEBI:83111"/>
        <dbReference type="EC" id="1.2.4.1"/>
    </reaction>
</comment>
<dbReference type="InterPro" id="IPR029061">
    <property type="entry name" value="THDP-binding"/>
</dbReference>
<dbReference type="Gene3D" id="3.40.50.970">
    <property type="match status" value="1"/>
</dbReference>
<reference evidence="12 14" key="1">
    <citation type="journal article" date="2016" name="Genome Announc.">
        <title>Complete Genome Sequences of Aerococcus christensenii CCUG 28831T, Aerococcus sanguinicola CCUG 43001T, Aerococcus urinae CCUG 36881T, Aerococcus urinaeequi CCUG 28094T, Aerococcus urinaehominis CCUG 42038 BT, and Aerococcus viridans CCUG 4311T.</title>
        <authorList>
            <person name="Carkaci D."/>
            <person name="Dargis R."/>
            <person name="Nielsen X.C."/>
            <person name="Skovgaard O."/>
            <person name="Fuursted K."/>
            <person name="Christensen J.J."/>
        </authorList>
    </citation>
    <scope>NUCLEOTIDE SEQUENCE [LARGE SCALE GENOMIC DNA]</scope>
    <source>
        <strain evidence="12 14">CCUG43001</strain>
    </source>
</reference>
<comment type="cofactor">
    <cofactor evidence="1 10">
        <name>thiamine diphosphate</name>
        <dbReference type="ChEBI" id="CHEBI:58937"/>
    </cofactor>
</comment>
<dbReference type="PANTHER" id="PTHR43380:SF1">
    <property type="entry name" value="2-OXOISOVALERATE DEHYDROGENASE SUBUNIT ALPHA, MITOCHONDRIAL"/>
    <property type="match status" value="1"/>
</dbReference>
<evidence type="ECO:0000256" key="3">
    <source>
        <dbReference type="ARBA" id="ARBA00012281"/>
    </source>
</evidence>
<organism evidence="12 14">
    <name type="scientific">Aerococcus sanguinicola</name>
    <dbReference type="NCBI Taxonomy" id="119206"/>
    <lineage>
        <taxon>Bacteria</taxon>
        <taxon>Bacillati</taxon>
        <taxon>Bacillota</taxon>
        <taxon>Bacilli</taxon>
        <taxon>Lactobacillales</taxon>
        <taxon>Aerococcaceae</taxon>
        <taxon>Aerococcus</taxon>
    </lineage>
</organism>
<evidence type="ECO:0000313" key="14">
    <source>
        <dbReference type="Proteomes" id="UP000069912"/>
    </source>
</evidence>
<dbReference type="RefSeq" id="WP_067972467.1">
    <property type="nucleotide sequence ID" value="NZ_CAJHKM010000004.1"/>
</dbReference>
<proteinExistence type="predicted"/>
<dbReference type="InterPro" id="IPR001017">
    <property type="entry name" value="DH_E1"/>
</dbReference>
<comment type="function">
    <text evidence="8 10">The pyruvate dehydrogenase complex catalyzes the overall conversion of pyruvate to acetyl-CoA and CO(2). It contains multiple copies of three enzymatic components: pyruvate dehydrogenase (E1), dihydrolipoamide acetyltransferase (E2) and lipoamide dehydrogenase (E3).</text>
</comment>
<gene>
    <name evidence="13" type="primary">pdhA</name>
    <name evidence="12" type="ORF">AWM72_02120</name>
    <name evidence="13" type="ORF">CYJ28_06975</name>
</gene>
<dbReference type="GO" id="GO:0009083">
    <property type="term" value="P:branched-chain amino acid catabolic process"/>
    <property type="evidence" value="ECO:0007669"/>
    <property type="project" value="TreeGrafter"/>
</dbReference>
<dbReference type="NCBIfam" id="TIGR03181">
    <property type="entry name" value="PDH_E1_alph_x"/>
    <property type="match status" value="1"/>
</dbReference>
<evidence type="ECO:0000256" key="10">
    <source>
        <dbReference type="RuleBase" id="RU366007"/>
    </source>
</evidence>
<keyword evidence="7 10" id="KW-0670">Pyruvate</keyword>
<evidence type="ECO:0000313" key="13">
    <source>
        <dbReference type="EMBL" id="PKZ21639.1"/>
    </source>
</evidence>
<dbReference type="KEGG" id="asan:AWM72_02120"/>
<evidence type="ECO:0000256" key="8">
    <source>
        <dbReference type="ARBA" id="ARBA00025211"/>
    </source>
</evidence>
<dbReference type="Proteomes" id="UP000069912">
    <property type="component" value="Chromosome"/>
</dbReference>
<dbReference type="OrthoDB" id="9766715at2"/>
<protein>
    <recommendedName>
        <fullName evidence="4 10">Pyruvate dehydrogenase E1 component subunit alpha</fullName>
        <ecNumber evidence="3 10">1.2.4.1</ecNumber>
    </recommendedName>
</protein>
<dbReference type="GeneID" id="92902865"/>
<dbReference type="InterPro" id="IPR050771">
    <property type="entry name" value="Alpha-ketoacid_DH_E1_comp"/>
</dbReference>
<reference evidence="13 15" key="3">
    <citation type="submission" date="2017-12" db="EMBL/GenBank/DDBJ databases">
        <title>Phylogenetic diversity of female urinary microbiome.</title>
        <authorList>
            <person name="Thomas-White K."/>
            <person name="Wolfe A.J."/>
        </authorList>
    </citation>
    <scope>NUCLEOTIDE SEQUENCE [LARGE SCALE GENOMIC DNA]</scope>
    <source>
        <strain evidence="13 15">UMB0139</strain>
    </source>
</reference>
<dbReference type="Proteomes" id="UP000234239">
    <property type="component" value="Unassembled WGS sequence"/>
</dbReference>
<keyword evidence="6 10" id="KW-0786">Thiamine pyrophosphate</keyword>
<dbReference type="InterPro" id="IPR017596">
    <property type="entry name" value="PdhA/BkdA"/>
</dbReference>
<evidence type="ECO:0000256" key="9">
    <source>
        <dbReference type="ARBA" id="ARBA00051231"/>
    </source>
</evidence>
<dbReference type="CDD" id="cd02000">
    <property type="entry name" value="TPP_E1_PDC_ADC_BCADC"/>
    <property type="match status" value="1"/>
</dbReference>
<evidence type="ECO:0000313" key="12">
    <source>
        <dbReference type="EMBL" id="AMB93631.1"/>
    </source>
</evidence>
<keyword evidence="14" id="KW-1185">Reference proteome</keyword>
<evidence type="ECO:0000313" key="15">
    <source>
        <dbReference type="Proteomes" id="UP000234239"/>
    </source>
</evidence>
<feature type="domain" description="Dehydrogenase E1 component" evidence="11">
    <location>
        <begin position="49"/>
        <end position="339"/>
    </location>
</feature>
<dbReference type="EC" id="1.2.4.1" evidence="3 10"/>
<evidence type="ECO:0000256" key="2">
    <source>
        <dbReference type="ARBA" id="ARBA00011870"/>
    </source>
</evidence>
<sequence>MAKQPVDYAAQLEAIDELFPMVRILDEEGKVVNEEIMPDLSDDELVELMKRMVFSRTLHERSMALAKQGRLGFYAPTYGQEASQMASSYAFEEGDWLFPGYRDVPQLIAKGLPIYKGFLWSRGHVEGNDYPEDLHAMPPQIIIGAQLIQAMGNAVGQKLNGSDNVTYVYTGDGGSSQGDSYEGWNYASRYKAPIVFFIQNNGFAISTPREKQSAAKTLAQKAVAAGIPGVQVDGNDALAVYAVAKQAREYAAAGNGPVLIETITNRLGAHSTSGDNPKLYRTDEDIELWTGREPLLRMRKFMEDKGLWNEDMETEYVDQVKDEIKEAIQKAEAAPQQKVSDFLKNMFENPGQNIKEQIEQYEAKESE</sequence>
<comment type="subunit">
    <text evidence="2 10">Heterodimer of an alpha and a beta chain.</text>
</comment>
<evidence type="ECO:0000256" key="4">
    <source>
        <dbReference type="ARBA" id="ARBA00014159"/>
    </source>
</evidence>
<accession>A0A0X8FA69</accession>
<name>A0A0X8FA69_9LACT</name>
<evidence type="ECO:0000256" key="6">
    <source>
        <dbReference type="ARBA" id="ARBA00023052"/>
    </source>
</evidence>
<dbReference type="PANTHER" id="PTHR43380">
    <property type="entry name" value="2-OXOISOVALERATE DEHYDROGENASE SUBUNIT ALPHA, MITOCHONDRIAL"/>
    <property type="match status" value="1"/>
</dbReference>
<evidence type="ECO:0000256" key="7">
    <source>
        <dbReference type="ARBA" id="ARBA00023317"/>
    </source>
</evidence>
<dbReference type="AlphaFoldDB" id="A0A0X8FA69"/>